<comment type="caution">
    <text evidence="2">The sequence shown here is derived from an EMBL/GenBank/DDBJ whole genome shotgun (WGS) entry which is preliminary data.</text>
</comment>
<dbReference type="GO" id="GO:0008757">
    <property type="term" value="F:S-adenosylmethionine-dependent methyltransferase activity"/>
    <property type="evidence" value="ECO:0007669"/>
    <property type="project" value="InterPro"/>
</dbReference>
<accession>X1H843</accession>
<reference evidence="2" key="1">
    <citation type="journal article" date="2014" name="Front. Microbiol.">
        <title>High frequency of phylogenetically diverse reductive dehalogenase-homologous genes in deep subseafloor sedimentary metagenomes.</title>
        <authorList>
            <person name="Kawai M."/>
            <person name="Futagami T."/>
            <person name="Toyoda A."/>
            <person name="Takaki Y."/>
            <person name="Nishi S."/>
            <person name="Hori S."/>
            <person name="Arai W."/>
            <person name="Tsubouchi T."/>
            <person name="Morono Y."/>
            <person name="Uchiyama I."/>
            <person name="Ito T."/>
            <person name="Fujiyama A."/>
            <person name="Inagaki F."/>
            <person name="Takami H."/>
        </authorList>
    </citation>
    <scope>NUCLEOTIDE SEQUENCE</scope>
    <source>
        <strain evidence="2">Expedition CK06-06</strain>
    </source>
</reference>
<evidence type="ECO:0000313" key="2">
    <source>
        <dbReference type="EMBL" id="GAH65557.1"/>
    </source>
</evidence>
<organism evidence="2">
    <name type="scientific">marine sediment metagenome</name>
    <dbReference type="NCBI Taxonomy" id="412755"/>
    <lineage>
        <taxon>unclassified sequences</taxon>
        <taxon>metagenomes</taxon>
        <taxon>ecological metagenomes</taxon>
    </lineage>
</organism>
<evidence type="ECO:0000259" key="1">
    <source>
        <dbReference type="Pfam" id="PF08241"/>
    </source>
</evidence>
<dbReference type="InterPro" id="IPR013216">
    <property type="entry name" value="Methyltransf_11"/>
</dbReference>
<feature type="domain" description="Methyltransferase type 11" evidence="1">
    <location>
        <begin position="67"/>
        <end position="128"/>
    </location>
</feature>
<protein>
    <recommendedName>
        <fullName evidence="1">Methyltransferase type 11 domain-containing protein</fullName>
    </recommendedName>
</protein>
<dbReference type="InterPro" id="IPR029063">
    <property type="entry name" value="SAM-dependent_MTases_sf"/>
</dbReference>
<sequence>MITKILSKFIQFFGFEIKKKHTLKELQLYHELFPKESITNKRFYNIGAGTFNHPYWTNVDVYNEWYSYKLKNRKFLNYNLFSLEKLPIPDNSAEIVYSSHTIEHVNDEAAQNLFNEAYRVLRPGGIFRFSTPNIDLEYRAYKNNDRHYFYWIDMYSNPIV</sequence>
<feature type="non-terminal residue" evidence="2">
    <location>
        <position position="160"/>
    </location>
</feature>
<dbReference type="EMBL" id="BARU01033276">
    <property type="protein sequence ID" value="GAH65557.1"/>
    <property type="molecule type" value="Genomic_DNA"/>
</dbReference>
<dbReference type="SUPFAM" id="SSF53335">
    <property type="entry name" value="S-adenosyl-L-methionine-dependent methyltransferases"/>
    <property type="match status" value="1"/>
</dbReference>
<dbReference type="Pfam" id="PF08241">
    <property type="entry name" value="Methyltransf_11"/>
    <property type="match status" value="1"/>
</dbReference>
<name>X1H843_9ZZZZ</name>
<proteinExistence type="predicted"/>
<gene>
    <name evidence="2" type="ORF">S03H2_52388</name>
</gene>
<dbReference type="Gene3D" id="3.40.50.150">
    <property type="entry name" value="Vaccinia Virus protein VP39"/>
    <property type="match status" value="1"/>
</dbReference>
<dbReference type="CDD" id="cd02440">
    <property type="entry name" value="AdoMet_MTases"/>
    <property type="match status" value="1"/>
</dbReference>
<dbReference type="AlphaFoldDB" id="X1H843"/>